<dbReference type="SUPFAM" id="SSF50447">
    <property type="entry name" value="Translation proteins"/>
    <property type="match status" value="1"/>
</dbReference>
<dbReference type="InterPro" id="IPR004161">
    <property type="entry name" value="EFTu-like_2"/>
</dbReference>
<dbReference type="CDD" id="cd01890">
    <property type="entry name" value="LepA"/>
    <property type="match status" value="1"/>
</dbReference>
<dbReference type="InterPro" id="IPR009000">
    <property type="entry name" value="Transl_B-barrel_sf"/>
</dbReference>
<evidence type="ECO:0000256" key="7">
    <source>
        <dbReference type="ARBA" id="ARBA00023136"/>
    </source>
</evidence>
<feature type="binding site" evidence="12">
    <location>
        <begin position="29"/>
        <end position="34"/>
    </location>
    <ligand>
        <name>GTP</name>
        <dbReference type="ChEBI" id="CHEBI:37565"/>
    </ligand>
</feature>
<dbReference type="InterPro" id="IPR006297">
    <property type="entry name" value="EF-4"/>
</dbReference>
<proteinExistence type="inferred from homology"/>
<dbReference type="GO" id="GO:0043022">
    <property type="term" value="F:ribosome binding"/>
    <property type="evidence" value="ECO:0007669"/>
    <property type="project" value="UniProtKB-UniRule"/>
</dbReference>
<dbReference type="RefSeq" id="WP_006377993.1">
    <property type="nucleotide sequence ID" value="NZ_AEJB01000321.1"/>
</dbReference>
<dbReference type="AlphaFoldDB" id="L7F763"/>
<evidence type="ECO:0000313" key="15">
    <source>
        <dbReference type="Proteomes" id="UP000010931"/>
    </source>
</evidence>
<dbReference type="FunFam" id="3.30.70.2570:FF:000001">
    <property type="entry name" value="Translation factor GUF1, mitochondrial"/>
    <property type="match status" value="1"/>
</dbReference>
<dbReference type="InterPro" id="IPR000795">
    <property type="entry name" value="T_Tr_GTP-bd_dom"/>
</dbReference>
<dbReference type="EMBL" id="AEJB01000321">
    <property type="protein sequence ID" value="ELP66891.1"/>
    <property type="molecule type" value="Genomic_DNA"/>
</dbReference>
<evidence type="ECO:0000256" key="12">
    <source>
        <dbReference type="HAMAP-Rule" id="MF_00071"/>
    </source>
</evidence>
<comment type="function">
    <text evidence="9 12">Required for accurate and efficient protein synthesis under certain stress conditions. May act as a fidelity factor of the translation reaction, by catalyzing a one-codon backward translocation of tRNAs on improperly translocated ribosomes. Back-translocation proceeds from a post-translocation (POST) complex to a pre-translocation (PRE) complex, thus giving elongation factor G a second chance to translocate the tRNAs correctly. Binds to ribosomes in a GTP-dependent manner.</text>
</comment>
<comment type="caution">
    <text evidence="14">The sequence shown here is derived from an EMBL/GenBank/DDBJ whole genome shotgun (WGS) entry which is preliminary data.</text>
</comment>
<dbReference type="Pfam" id="PF00009">
    <property type="entry name" value="GTP_EFTU"/>
    <property type="match status" value="1"/>
</dbReference>
<dbReference type="FunFam" id="3.40.50.300:FF:000078">
    <property type="entry name" value="Elongation factor 4"/>
    <property type="match status" value="1"/>
</dbReference>
<comment type="similarity">
    <text evidence="1 12">Belongs to the TRAFAC class translation factor GTPase superfamily. Classic translation factor GTPase family. LepA subfamily.</text>
</comment>
<comment type="subcellular location">
    <subcellularLocation>
        <location evidence="12">Cell membrane</location>
        <topology evidence="12">Peripheral membrane protein</topology>
        <orientation evidence="12">Cytoplasmic side</orientation>
    </subcellularLocation>
</comment>
<keyword evidence="6 12" id="KW-0342">GTP-binding</keyword>
<dbReference type="GO" id="GO:0003924">
    <property type="term" value="F:GTPase activity"/>
    <property type="evidence" value="ECO:0007669"/>
    <property type="project" value="UniProtKB-UniRule"/>
</dbReference>
<dbReference type="EC" id="3.6.5.n1" evidence="11 12"/>
<dbReference type="PANTHER" id="PTHR43512">
    <property type="entry name" value="TRANSLATION FACTOR GUF1-RELATED"/>
    <property type="match status" value="1"/>
</dbReference>
<keyword evidence="5 12" id="KW-0648">Protein biosynthesis</keyword>
<evidence type="ECO:0000256" key="4">
    <source>
        <dbReference type="ARBA" id="ARBA00022801"/>
    </source>
</evidence>
<dbReference type="FunFam" id="3.30.70.870:FF:000004">
    <property type="entry name" value="Translation factor GUF1, mitochondrial"/>
    <property type="match status" value="1"/>
</dbReference>
<dbReference type="Gene3D" id="3.30.70.2570">
    <property type="entry name" value="Elongation factor 4, C-terminal domain"/>
    <property type="match status" value="1"/>
</dbReference>
<dbReference type="GeneID" id="97404414"/>
<evidence type="ECO:0000256" key="8">
    <source>
        <dbReference type="ARBA" id="ARBA00050293"/>
    </source>
</evidence>
<gene>
    <name evidence="12 14" type="primary">lepA</name>
    <name evidence="14" type="ORF">STRTUCAR8_03875</name>
</gene>
<dbReference type="Gene3D" id="2.40.30.10">
    <property type="entry name" value="Translation factors"/>
    <property type="match status" value="1"/>
</dbReference>
<dbReference type="InterPro" id="IPR013842">
    <property type="entry name" value="LepA_CTD"/>
</dbReference>
<dbReference type="NCBIfam" id="TIGR00231">
    <property type="entry name" value="small_GTP"/>
    <property type="match status" value="1"/>
</dbReference>
<evidence type="ECO:0000256" key="11">
    <source>
        <dbReference type="ARBA" id="ARBA00066744"/>
    </source>
</evidence>
<dbReference type="PANTHER" id="PTHR43512:SF4">
    <property type="entry name" value="TRANSLATION FACTOR GUF1 HOMOLOG, CHLOROPLASTIC"/>
    <property type="match status" value="1"/>
</dbReference>
<feature type="binding site" evidence="12">
    <location>
        <begin position="152"/>
        <end position="155"/>
    </location>
    <ligand>
        <name>GTP</name>
        <dbReference type="ChEBI" id="CHEBI:37565"/>
    </ligand>
</feature>
<evidence type="ECO:0000259" key="13">
    <source>
        <dbReference type="PROSITE" id="PS51722"/>
    </source>
</evidence>
<accession>L7F763</accession>
<dbReference type="InterPro" id="IPR035654">
    <property type="entry name" value="LepA_IV"/>
</dbReference>
<dbReference type="InterPro" id="IPR038363">
    <property type="entry name" value="LepA_C_sf"/>
</dbReference>
<dbReference type="STRING" id="85558.T45_00540"/>
<evidence type="ECO:0000256" key="6">
    <source>
        <dbReference type="ARBA" id="ARBA00023134"/>
    </source>
</evidence>
<keyword evidence="4 12" id="KW-0378">Hydrolase</keyword>
<keyword evidence="7 12" id="KW-0472">Membrane</keyword>
<dbReference type="Pfam" id="PF00679">
    <property type="entry name" value="EFG_C"/>
    <property type="match status" value="1"/>
</dbReference>
<protein>
    <recommendedName>
        <fullName evidence="11 12">Elongation factor 4</fullName>
        <shortName evidence="12">EF-4</shortName>
        <ecNumber evidence="11 12">3.6.5.n1</ecNumber>
    </recommendedName>
    <alternativeName>
        <fullName evidence="12">Ribosomal back-translocase LepA</fullName>
    </alternativeName>
</protein>
<dbReference type="Proteomes" id="UP000010931">
    <property type="component" value="Unassembled WGS sequence"/>
</dbReference>
<evidence type="ECO:0000256" key="3">
    <source>
        <dbReference type="ARBA" id="ARBA00022741"/>
    </source>
</evidence>
<dbReference type="CDD" id="cd16260">
    <property type="entry name" value="EF4_III"/>
    <property type="match status" value="1"/>
</dbReference>
<dbReference type="InterPro" id="IPR031157">
    <property type="entry name" value="G_TR_CS"/>
</dbReference>
<name>L7F763_STRT8</name>
<keyword evidence="3 12" id="KW-0547">Nucleotide-binding</keyword>
<evidence type="ECO:0000256" key="5">
    <source>
        <dbReference type="ARBA" id="ARBA00022917"/>
    </source>
</evidence>
<keyword evidence="2 12" id="KW-1003">Cell membrane</keyword>
<dbReference type="PATRIC" id="fig|698760.3.peg.4351"/>
<feature type="domain" description="Tr-type G" evidence="13">
    <location>
        <begin position="17"/>
        <end position="205"/>
    </location>
</feature>
<dbReference type="GO" id="GO:0003746">
    <property type="term" value="F:translation elongation factor activity"/>
    <property type="evidence" value="ECO:0007669"/>
    <property type="project" value="UniProtKB-UniRule"/>
</dbReference>
<comment type="catalytic activity">
    <reaction evidence="8 12">
        <text>GTP + H2O = GDP + phosphate + H(+)</text>
        <dbReference type="Rhea" id="RHEA:19669"/>
        <dbReference type="ChEBI" id="CHEBI:15377"/>
        <dbReference type="ChEBI" id="CHEBI:15378"/>
        <dbReference type="ChEBI" id="CHEBI:37565"/>
        <dbReference type="ChEBI" id="CHEBI:43474"/>
        <dbReference type="ChEBI" id="CHEBI:58189"/>
        <dbReference type="EC" id="3.6.5.n1"/>
    </reaction>
</comment>
<evidence type="ECO:0000256" key="10">
    <source>
        <dbReference type="ARBA" id="ARBA00061052"/>
    </source>
</evidence>
<dbReference type="Gene3D" id="3.40.50.300">
    <property type="entry name" value="P-loop containing nucleotide triphosphate hydrolases"/>
    <property type="match status" value="1"/>
</dbReference>
<dbReference type="CDD" id="cd03709">
    <property type="entry name" value="lepA_C"/>
    <property type="match status" value="1"/>
</dbReference>
<evidence type="ECO:0000256" key="2">
    <source>
        <dbReference type="ARBA" id="ARBA00022475"/>
    </source>
</evidence>
<dbReference type="FunFam" id="2.40.30.10:FF:000015">
    <property type="entry name" value="Translation factor GUF1, mitochondrial"/>
    <property type="match status" value="1"/>
</dbReference>
<dbReference type="Pfam" id="PF06421">
    <property type="entry name" value="LepA_C"/>
    <property type="match status" value="1"/>
</dbReference>
<dbReference type="GO" id="GO:0005886">
    <property type="term" value="C:plasma membrane"/>
    <property type="evidence" value="ECO:0007669"/>
    <property type="project" value="UniProtKB-SubCell"/>
</dbReference>
<dbReference type="InterPro" id="IPR035647">
    <property type="entry name" value="EFG_III/V"/>
</dbReference>
<dbReference type="Gene3D" id="3.30.70.240">
    <property type="match status" value="1"/>
</dbReference>
<organism evidence="14 15">
    <name type="scientific">Streptomyces turgidiscabies (strain Car8)</name>
    <dbReference type="NCBI Taxonomy" id="698760"/>
    <lineage>
        <taxon>Bacteria</taxon>
        <taxon>Bacillati</taxon>
        <taxon>Actinomycetota</taxon>
        <taxon>Actinomycetes</taxon>
        <taxon>Kitasatosporales</taxon>
        <taxon>Streptomycetaceae</taxon>
        <taxon>Streptomyces</taxon>
    </lineage>
</organism>
<dbReference type="NCBIfam" id="TIGR01393">
    <property type="entry name" value="lepA"/>
    <property type="match status" value="1"/>
</dbReference>
<dbReference type="PROSITE" id="PS00301">
    <property type="entry name" value="G_TR_1"/>
    <property type="match status" value="1"/>
</dbReference>
<dbReference type="Gene3D" id="3.30.70.870">
    <property type="entry name" value="Elongation Factor G (Translational Gtpase), domain 3"/>
    <property type="match status" value="1"/>
</dbReference>
<reference evidence="14 15" key="1">
    <citation type="journal article" date="2011" name="Plasmid">
        <title>Streptomyces turgidiscabies Car8 contains a modular pathogenicity island that shares virulence genes with other actinobacterial plant pathogens.</title>
        <authorList>
            <person name="Huguet-Tapia J.C."/>
            <person name="Badger J.H."/>
            <person name="Loria R."/>
            <person name="Pettis G.S."/>
        </authorList>
    </citation>
    <scope>NUCLEOTIDE SEQUENCE [LARGE SCALE GENOMIC DNA]</scope>
    <source>
        <strain evidence="14 15">Car8</strain>
    </source>
</reference>
<evidence type="ECO:0000313" key="14">
    <source>
        <dbReference type="EMBL" id="ELP66891.1"/>
    </source>
</evidence>
<dbReference type="CDD" id="cd03699">
    <property type="entry name" value="EF4_II"/>
    <property type="match status" value="1"/>
</dbReference>
<dbReference type="InterPro" id="IPR027417">
    <property type="entry name" value="P-loop_NTPase"/>
</dbReference>
<dbReference type="GO" id="GO:0005525">
    <property type="term" value="F:GTP binding"/>
    <property type="evidence" value="ECO:0007669"/>
    <property type="project" value="UniProtKB-UniRule"/>
</dbReference>
<dbReference type="HAMAP" id="MF_00071">
    <property type="entry name" value="LepA"/>
    <property type="match status" value="1"/>
</dbReference>
<keyword evidence="15" id="KW-1185">Reference proteome</keyword>
<dbReference type="SMART" id="SM00838">
    <property type="entry name" value="EFG_C"/>
    <property type="match status" value="1"/>
</dbReference>
<sequence>MPAIPSHVPEPSRTDPALLRNFCIIAHIDHGKSTLADRMLQLTGVVDQRQMRAQYLDRMDIERERGITIKSQAVRLPWAPTDGDGGGQGRTHILNMIDTPGHVDFTYEVSRSLAACEGTVLLVDAAQGIEAQTLANLYLAMENDLKIIPVLNKIDLPAAQPEKFAEELANLIGCDPDDVLRVSAKTGVGVDALLNRVVAEVPAPVGVADAPARAMIFDSVYDSYRGVVTYVRVIDGQLTKRERIRMMSTGATHELLEIGVSSPEMKSADGLGVGEVGYLITGVKDVRQSKVGDTITTLHKGATEALGGYKDPKPMVFSGLYPLDGSDYPELRDALDKLQLNDAALVYEPETSAALGFGFRVGFLGLLHLDVIRERLEREFGLDLIATAPNVVYRVVMEDTSEHIVTNPSEFPEGKISDVYEPVVRATILAPSEFIGSIMELCQTRRGVLLGMDYLSEDRVEIRYTLPLAEIVFDFFDQLKSKTRGYASLDYEPTGEQTSSLVKVDILLHGDKVDAFSAVTHKDAAYAYGVRLVAKLRELIPRQAFEVPIQAAIGSRVIARETIRAIRKDVLAKCYGGDISRKRKLLEKQKEGKKRMKMVGSVEVPQDAFIAVLSSDDNAGSGKGKK</sequence>
<dbReference type="InterPro" id="IPR005225">
    <property type="entry name" value="Small_GTP-bd"/>
</dbReference>
<dbReference type="PROSITE" id="PS51722">
    <property type="entry name" value="G_TR_2"/>
    <property type="match status" value="1"/>
</dbReference>
<evidence type="ECO:0000256" key="9">
    <source>
        <dbReference type="ARBA" id="ARBA00057626"/>
    </source>
</evidence>
<dbReference type="GO" id="GO:0045727">
    <property type="term" value="P:positive regulation of translation"/>
    <property type="evidence" value="ECO:0007669"/>
    <property type="project" value="UniProtKB-UniRule"/>
</dbReference>
<dbReference type="Pfam" id="PF03144">
    <property type="entry name" value="GTP_EFTU_D2"/>
    <property type="match status" value="1"/>
</dbReference>
<dbReference type="SUPFAM" id="SSF52540">
    <property type="entry name" value="P-loop containing nucleoside triphosphate hydrolases"/>
    <property type="match status" value="1"/>
</dbReference>
<dbReference type="PRINTS" id="PR00315">
    <property type="entry name" value="ELONGATNFCT"/>
</dbReference>
<evidence type="ECO:0000256" key="1">
    <source>
        <dbReference type="ARBA" id="ARBA00005454"/>
    </source>
</evidence>
<dbReference type="InterPro" id="IPR000640">
    <property type="entry name" value="EFG_V-like"/>
</dbReference>
<dbReference type="FunFam" id="3.30.70.240:FF:000011">
    <property type="entry name" value="Elongation factor 4"/>
    <property type="match status" value="1"/>
</dbReference>
<dbReference type="SUPFAM" id="SSF54980">
    <property type="entry name" value="EF-G C-terminal domain-like"/>
    <property type="match status" value="2"/>
</dbReference>
<comment type="similarity">
    <text evidence="10">Belongs to the GTP-binding elongation factor family. LepA subfamily.</text>
</comment>